<accession>A0A0K2G8Q7</accession>
<gene>
    <name evidence="2" type="ORF">NITMOv2_0909</name>
</gene>
<keyword evidence="3" id="KW-1185">Reference proteome</keyword>
<evidence type="ECO:0000313" key="3">
    <source>
        <dbReference type="Proteomes" id="UP000069205"/>
    </source>
</evidence>
<reference evidence="2 3" key="1">
    <citation type="journal article" date="2015" name="Proc. Natl. Acad. Sci. U.S.A.">
        <title>Expanded metabolic versatility of ubiquitous nitrite-oxidizing bacteria from the genus Nitrospira.</title>
        <authorList>
            <person name="Koch H."/>
            <person name="Lucker S."/>
            <person name="Albertsen M."/>
            <person name="Kitzinger K."/>
            <person name="Herbold C."/>
            <person name="Spieck E."/>
            <person name="Nielsen P.H."/>
            <person name="Wagner M."/>
            <person name="Daims H."/>
        </authorList>
    </citation>
    <scope>NUCLEOTIDE SEQUENCE [LARGE SCALE GENOMIC DNA]</scope>
    <source>
        <strain evidence="2 3">NSP M-1</strain>
    </source>
</reference>
<keyword evidence="1" id="KW-0732">Signal</keyword>
<feature type="signal peptide" evidence="1">
    <location>
        <begin position="1"/>
        <end position="29"/>
    </location>
</feature>
<dbReference type="EMBL" id="CP011801">
    <property type="protein sequence ID" value="ALA57343.1"/>
    <property type="molecule type" value="Genomic_DNA"/>
</dbReference>
<protein>
    <submittedName>
        <fullName evidence="2">Uncharacterized protein</fullName>
    </submittedName>
</protein>
<name>A0A0K2G8Q7_NITMO</name>
<proteinExistence type="predicted"/>
<sequence length="149" mass="16124">MTFRRLVQLAGIAATVLVFSASLLTTALAQPKNERQFQATATDAQGVETEIKNVMFYWEEKVSETAFVPHELRHVPVKKGTATVNVKFDNIKQIDVKPAADGSLPTLAITLTNGKTGEFGLAIKGSFKGESDFGEVDLPVGGLKKVVFK</sequence>
<dbReference type="AlphaFoldDB" id="A0A0K2G8Q7"/>
<evidence type="ECO:0000313" key="2">
    <source>
        <dbReference type="EMBL" id="ALA57343.1"/>
    </source>
</evidence>
<organism evidence="2 3">
    <name type="scientific">Nitrospira moscoviensis</name>
    <dbReference type="NCBI Taxonomy" id="42253"/>
    <lineage>
        <taxon>Bacteria</taxon>
        <taxon>Pseudomonadati</taxon>
        <taxon>Nitrospirota</taxon>
        <taxon>Nitrospiria</taxon>
        <taxon>Nitrospirales</taxon>
        <taxon>Nitrospiraceae</taxon>
        <taxon>Nitrospira</taxon>
    </lineage>
</organism>
<dbReference type="PATRIC" id="fig|42253.5.peg.890"/>
<feature type="chain" id="PRO_5005476607" evidence="1">
    <location>
        <begin position="30"/>
        <end position="149"/>
    </location>
</feature>
<dbReference type="KEGG" id="nmv:NITMOv2_0909"/>
<evidence type="ECO:0000256" key="1">
    <source>
        <dbReference type="SAM" id="SignalP"/>
    </source>
</evidence>
<dbReference type="RefSeq" id="WP_053378695.1">
    <property type="nucleotide sequence ID" value="NZ_CP011801.1"/>
</dbReference>
<dbReference type="Proteomes" id="UP000069205">
    <property type="component" value="Chromosome"/>
</dbReference>
<dbReference type="STRING" id="42253.NITMOv2_0909"/>